<dbReference type="InterPro" id="IPR046738">
    <property type="entry name" value="DUF6788"/>
</dbReference>
<proteinExistence type="predicted"/>
<evidence type="ECO:0000313" key="2">
    <source>
        <dbReference type="EMBL" id="KKL80770.1"/>
    </source>
</evidence>
<sequence length="103" mass="12266">MQDLEKKYDRLKRQLTKVEYVCIGSINIVYTICGNDYCECSKDKTKKHGPYYSWTRKIKGKTVSKRLSEKQAKACRKFINNYKKLKDIIEQMKDISVKIIENY</sequence>
<accession>A0A0F9HGK6</accession>
<feature type="domain" description="DUF6788" evidence="1">
    <location>
        <begin position="1"/>
        <end position="73"/>
    </location>
</feature>
<protein>
    <recommendedName>
        <fullName evidence="1">DUF6788 domain-containing protein</fullName>
    </recommendedName>
</protein>
<dbReference type="EMBL" id="LAZR01022758">
    <property type="protein sequence ID" value="KKL80770.1"/>
    <property type="molecule type" value="Genomic_DNA"/>
</dbReference>
<name>A0A0F9HGK6_9ZZZZ</name>
<organism evidence="2">
    <name type="scientific">marine sediment metagenome</name>
    <dbReference type="NCBI Taxonomy" id="412755"/>
    <lineage>
        <taxon>unclassified sequences</taxon>
        <taxon>metagenomes</taxon>
        <taxon>ecological metagenomes</taxon>
    </lineage>
</organism>
<dbReference type="Pfam" id="PF20586">
    <property type="entry name" value="DUF6788"/>
    <property type="match status" value="1"/>
</dbReference>
<gene>
    <name evidence="2" type="ORF">LCGC14_2001440</name>
</gene>
<reference evidence="2" key="1">
    <citation type="journal article" date="2015" name="Nature">
        <title>Complex archaea that bridge the gap between prokaryotes and eukaryotes.</title>
        <authorList>
            <person name="Spang A."/>
            <person name="Saw J.H."/>
            <person name="Jorgensen S.L."/>
            <person name="Zaremba-Niedzwiedzka K."/>
            <person name="Martijn J."/>
            <person name="Lind A.E."/>
            <person name="van Eijk R."/>
            <person name="Schleper C."/>
            <person name="Guy L."/>
            <person name="Ettema T.J."/>
        </authorList>
    </citation>
    <scope>NUCLEOTIDE SEQUENCE</scope>
</reference>
<evidence type="ECO:0000259" key="1">
    <source>
        <dbReference type="Pfam" id="PF20586"/>
    </source>
</evidence>
<comment type="caution">
    <text evidence="2">The sequence shown here is derived from an EMBL/GenBank/DDBJ whole genome shotgun (WGS) entry which is preliminary data.</text>
</comment>
<dbReference type="AlphaFoldDB" id="A0A0F9HGK6"/>